<dbReference type="InterPro" id="IPR009057">
    <property type="entry name" value="Homeodomain-like_sf"/>
</dbReference>
<feature type="modified residue" description="4-aspartylphosphate" evidence="4">
    <location>
        <position position="56"/>
    </location>
</feature>
<dbReference type="Proteomes" id="UP000564644">
    <property type="component" value="Unassembled WGS sequence"/>
</dbReference>
<protein>
    <submittedName>
        <fullName evidence="7">Response regulator</fullName>
    </submittedName>
</protein>
<dbReference type="Gene3D" id="1.10.10.60">
    <property type="entry name" value="Homeodomain-like"/>
    <property type="match status" value="2"/>
</dbReference>
<evidence type="ECO:0000259" key="5">
    <source>
        <dbReference type="PROSITE" id="PS01124"/>
    </source>
</evidence>
<dbReference type="SMART" id="SM00342">
    <property type="entry name" value="HTH_ARAC"/>
    <property type="match status" value="1"/>
</dbReference>
<name>A0A7X0SQN4_9BACL</name>
<organism evidence="7 8">
    <name type="scientific">Cohnella zeiphila</name>
    <dbReference type="NCBI Taxonomy" id="2761120"/>
    <lineage>
        <taxon>Bacteria</taxon>
        <taxon>Bacillati</taxon>
        <taxon>Bacillota</taxon>
        <taxon>Bacilli</taxon>
        <taxon>Bacillales</taxon>
        <taxon>Paenibacillaceae</taxon>
        <taxon>Cohnella</taxon>
    </lineage>
</organism>
<dbReference type="Gene3D" id="3.40.50.2300">
    <property type="match status" value="1"/>
</dbReference>
<dbReference type="RefSeq" id="WP_185130984.1">
    <property type="nucleotide sequence ID" value="NZ_JACJVO010000025.1"/>
</dbReference>
<keyword evidence="3" id="KW-0804">Transcription</keyword>
<sequence length="529" mass="59019">MAIRVLIADDEPMILKGLRKLIPWAERGMEIVGQAGDGDELAKRIAELGPDVVISDISMPHRSGIDILRTIGERELPVKMIFISAYQEFAYAKEALSLGAVDYLIKPIEKEQLGAALDKAAALIREQGEEIRRKDRLSRLEEKSRTEELQMSLSRLADGTLSPQADAFQALNEAFRAPFFTALAFSVERLKGSPGRWTEQERKLVDFAIDNMLGELVVAPRIGHFFGKPDCIMLVVAHADAGQPYETAQDVKGKIKDYLKLEVSFGIGQPVRELGRLAESCRQAEQALGMKYFKGLGKVLPYAEGAPAASVEGELYQARTEIVRGLAERNRALALGALDRLLALIRSGTEGSQTLAVTTAFSSMLAVVQEIRKSGAAIGDGGFDIQGMQTRLDDCETFAEMAQGVRDMIEELYERLDNRAGNRDKMLIARVKTYIEEHYAEELTLESAASVAYMNPYYFSAFFKKQMGVNFKPYVTEVRMRHAVRLLTGTDLMMYEVAEKVGYLSARHFSDVFKKTFGRLPNEYRQSLR</sequence>
<evidence type="ECO:0000256" key="4">
    <source>
        <dbReference type="PROSITE-ProRule" id="PRU00169"/>
    </source>
</evidence>
<gene>
    <name evidence="7" type="ORF">H7C18_20560</name>
</gene>
<evidence type="ECO:0000259" key="6">
    <source>
        <dbReference type="PROSITE" id="PS50110"/>
    </source>
</evidence>
<dbReference type="GO" id="GO:0000160">
    <property type="term" value="P:phosphorelay signal transduction system"/>
    <property type="evidence" value="ECO:0007669"/>
    <property type="project" value="InterPro"/>
</dbReference>
<dbReference type="SUPFAM" id="SSF46689">
    <property type="entry name" value="Homeodomain-like"/>
    <property type="match status" value="2"/>
</dbReference>
<evidence type="ECO:0000256" key="2">
    <source>
        <dbReference type="ARBA" id="ARBA00023125"/>
    </source>
</evidence>
<dbReference type="PROSITE" id="PS01124">
    <property type="entry name" value="HTH_ARAC_FAMILY_2"/>
    <property type="match status" value="1"/>
</dbReference>
<feature type="domain" description="Response regulatory" evidence="6">
    <location>
        <begin position="4"/>
        <end position="121"/>
    </location>
</feature>
<dbReference type="AlphaFoldDB" id="A0A7X0SQN4"/>
<dbReference type="GO" id="GO:0043565">
    <property type="term" value="F:sequence-specific DNA binding"/>
    <property type="evidence" value="ECO:0007669"/>
    <property type="project" value="InterPro"/>
</dbReference>
<dbReference type="SUPFAM" id="SSF52172">
    <property type="entry name" value="CheY-like"/>
    <property type="match status" value="1"/>
</dbReference>
<reference evidence="7 8" key="1">
    <citation type="submission" date="2020-08" db="EMBL/GenBank/DDBJ databases">
        <title>Cohnella phylogeny.</title>
        <authorList>
            <person name="Dunlap C."/>
        </authorList>
    </citation>
    <scope>NUCLEOTIDE SEQUENCE [LARGE SCALE GENOMIC DNA]</scope>
    <source>
        <strain evidence="7 8">CBP 2801</strain>
    </source>
</reference>
<dbReference type="EMBL" id="JACJVO010000025">
    <property type="protein sequence ID" value="MBB6733319.1"/>
    <property type="molecule type" value="Genomic_DNA"/>
</dbReference>
<dbReference type="GO" id="GO:0003700">
    <property type="term" value="F:DNA-binding transcription factor activity"/>
    <property type="evidence" value="ECO:0007669"/>
    <property type="project" value="InterPro"/>
</dbReference>
<evidence type="ECO:0000256" key="1">
    <source>
        <dbReference type="ARBA" id="ARBA00023015"/>
    </source>
</evidence>
<keyword evidence="1" id="KW-0805">Transcription regulation</keyword>
<dbReference type="PRINTS" id="PR00032">
    <property type="entry name" value="HTHARAC"/>
</dbReference>
<dbReference type="CDD" id="cd17536">
    <property type="entry name" value="REC_YesN-like"/>
    <property type="match status" value="1"/>
</dbReference>
<keyword evidence="2" id="KW-0238">DNA-binding</keyword>
<dbReference type="InterPro" id="IPR020449">
    <property type="entry name" value="Tscrpt_reg_AraC-type_HTH"/>
</dbReference>
<keyword evidence="4" id="KW-0597">Phosphoprotein</keyword>
<comment type="caution">
    <text evidence="7">The sequence shown here is derived from an EMBL/GenBank/DDBJ whole genome shotgun (WGS) entry which is preliminary data.</text>
</comment>
<dbReference type="InterPro" id="IPR018062">
    <property type="entry name" value="HTH_AraC-typ_CS"/>
</dbReference>
<dbReference type="Pfam" id="PF00072">
    <property type="entry name" value="Response_reg"/>
    <property type="match status" value="1"/>
</dbReference>
<proteinExistence type="predicted"/>
<dbReference type="InterPro" id="IPR011006">
    <property type="entry name" value="CheY-like_superfamily"/>
</dbReference>
<keyword evidence="8" id="KW-1185">Reference proteome</keyword>
<evidence type="ECO:0000256" key="3">
    <source>
        <dbReference type="ARBA" id="ARBA00023163"/>
    </source>
</evidence>
<dbReference type="SMART" id="SM00448">
    <property type="entry name" value="REC"/>
    <property type="match status" value="1"/>
</dbReference>
<dbReference type="PANTHER" id="PTHR43280:SF2">
    <property type="entry name" value="HTH-TYPE TRANSCRIPTIONAL REGULATOR EXSA"/>
    <property type="match status" value="1"/>
</dbReference>
<dbReference type="Pfam" id="PF17853">
    <property type="entry name" value="GGDEF_2"/>
    <property type="match status" value="1"/>
</dbReference>
<accession>A0A7X0SQN4</accession>
<dbReference type="InterPro" id="IPR018060">
    <property type="entry name" value="HTH_AraC"/>
</dbReference>
<dbReference type="PROSITE" id="PS00041">
    <property type="entry name" value="HTH_ARAC_FAMILY_1"/>
    <property type="match status" value="1"/>
</dbReference>
<dbReference type="PANTHER" id="PTHR43280">
    <property type="entry name" value="ARAC-FAMILY TRANSCRIPTIONAL REGULATOR"/>
    <property type="match status" value="1"/>
</dbReference>
<dbReference type="InterPro" id="IPR001789">
    <property type="entry name" value="Sig_transdc_resp-reg_receiver"/>
</dbReference>
<feature type="domain" description="HTH araC/xylS-type" evidence="5">
    <location>
        <begin position="429"/>
        <end position="527"/>
    </location>
</feature>
<dbReference type="Pfam" id="PF12833">
    <property type="entry name" value="HTH_18"/>
    <property type="match status" value="1"/>
</dbReference>
<evidence type="ECO:0000313" key="7">
    <source>
        <dbReference type="EMBL" id="MBB6733319.1"/>
    </source>
</evidence>
<evidence type="ECO:0000313" key="8">
    <source>
        <dbReference type="Proteomes" id="UP000564644"/>
    </source>
</evidence>
<dbReference type="InterPro" id="IPR041522">
    <property type="entry name" value="CdaR_GGDEF"/>
</dbReference>
<dbReference type="PROSITE" id="PS50110">
    <property type="entry name" value="RESPONSE_REGULATORY"/>
    <property type="match status" value="1"/>
</dbReference>